<reference evidence="2 3" key="1">
    <citation type="journal article" date="2014" name="Genome Biol. Evol.">
        <title>The secreted proteins of Achlya hypogyna and Thraustotheca clavata identify the ancestral oomycete secretome and reveal gene acquisitions by horizontal gene transfer.</title>
        <authorList>
            <person name="Misner I."/>
            <person name="Blouin N."/>
            <person name="Leonard G."/>
            <person name="Richards T.A."/>
            <person name="Lane C.E."/>
        </authorList>
    </citation>
    <scope>NUCLEOTIDE SEQUENCE [LARGE SCALE GENOMIC DNA]</scope>
    <source>
        <strain evidence="2 3">ATCC 48635</strain>
    </source>
</reference>
<feature type="coiled-coil region" evidence="1">
    <location>
        <begin position="1392"/>
        <end position="1419"/>
    </location>
</feature>
<protein>
    <submittedName>
        <fullName evidence="2">Uncharacterized protein</fullName>
    </submittedName>
</protein>
<dbReference type="PANTHER" id="PTHR45615:SF40">
    <property type="entry name" value="MYOSIN HEAVY CHAIN, NON-MUSCLE"/>
    <property type="match status" value="1"/>
</dbReference>
<gene>
    <name evidence="2" type="ORF">ACHHYP_02133</name>
</gene>
<dbReference type="GO" id="GO:0032982">
    <property type="term" value="C:myosin filament"/>
    <property type="evidence" value="ECO:0007669"/>
    <property type="project" value="TreeGrafter"/>
</dbReference>
<feature type="coiled-coil region" evidence="1">
    <location>
        <begin position="693"/>
        <end position="762"/>
    </location>
</feature>
<keyword evidence="3" id="KW-1185">Reference proteome</keyword>
<evidence type="ECO:0000313" key="3">
    <source>
        <dbReference type="Proteomes" id="UP000243579"/>
    </source>
</evidence>
<evidence type="ECO:0000313" key="2">
    <source>
        <dbReference type="EMBL" id="OQR93887.1"/>
    </source>
</evidence>
<name>A0A1V9Z7J8_ACHHY</name>
<dbReference type="Proteomes" id="UP000243579">
    <property type="component" value="Unassembled WGS sequence"/>
</dbReference>
<dbReference type="OrthoDB" id="64619at2759"/>
<keyword evidence="1" id="KW-0175">Coiled coil</keyword>
<accession>A0A1V9Z7J8</accession>
<dbReference type="PANTHER" id="PTHR45615">
    <property type="entry name" value="MYOSIN HEAVY CHAIN, NON-MUSCLE"/>
    <property type="match status" value="1"/>
</dbReference>
<organism evidence="2 3">
    <name type="scientific">Achlya hypogyna</name>
    <name type="common">Oomycete</name>
    <name type="synonym">Protoachlya hypogyna</name>
    <dbReference type="NCBI Taxonomy" id="1202772"/>
    <lineage>
        <taxon>Eukaryota</taxon>
        <taxon>Sar</taxon>
        <taxon>Stramenopiles</taxon>
        <taxon>Oomycota</taxon>
        <taxon>Saprolegniomycetes</taxon>
        <taxon>Saprolegniales</taxon>
        <taxon>Achlyaceae</taxon>
        <taxon>Achlya</taxon>
    </lineage>
</organism>
<dbReference type="GO" id="GO:0005737">
    <property type="term" value="C:cytoplasm"/>
    <property type="evidence" value="ECO:0007669"/>
    <property type="project" value="TreeGrafter"/>
</dbReference>
<comment type="caution">
    <text evidence="2">The sequence shown here is derived from an EMBL/GenBank/DDBJ whole genome shotgun (WGS) entry which is preliminary data.</text>
</comment>
<proteinExistence type="predicted"/>
<dbReference type="GO" id="GO:0051015">
    <property type="term" value="F:actin filament binding"/>
    <property type="evidence" value="ECO:0007669"/>
    <property type="project" value="TreeGrafter"/>
</dbReference>
<dbReference type="GO" id="GO:0000146">
    <property type="term" value="F:microfilament motor activity"/>
    <property type="evidence" value="ECO:0007669"/>
    <property type="project" value="TreeGrafter"/>
</dbReference>
<dbReference type="STRING" id="1202772.A0A1V9Z7J8"/>
<sequence>MSGVAWGADDEGVHDEAILASLLDADNEPQPRKTRVRKSLKSEIDYLHAKQDELVTQLADLRAQRATVPAQAFWQRRAHDQALAAQRALRENEALKAALEGQLDLLHTLEGVITKRPRLASFATRDNGLWKQAILGVNDREARLEALMEHQRDKLETEWVRNGVYEALDANRVVQGSDIKGDAGGLLLEFIRCNPCPLDFTTMANVLWNHLTEVETFHPDLIYSRLDSVLPVPSRPTLESRLVSRRWRHDDRIVIVWRSIVEDQLIPHAPGHLIENTWGWAVAYARSATECYFTVFLSMTAPLSPPSTESPTLEAGVLTELLLKITDDNRAQTESLSAFLAVTTDFKPRAPRRVRRTPCAEIKQLHALHRQLERELQVAQNLVEPTRPGGFWKELAIKQAQWCQASRRENRRLKTTANAQRKVIETVQRLYERHTRVSPIASWALPILGHTGRESSLEELLRAQYEQLESQWIRHRLFDAIERRDTLESIHVVQHSVSSLREVNILRCMRYSADFLTLADVLFGLKRSRTSEPGEVTTKPSTRCLADCVIHHDLIYGREIMELEDPVLVPRLESRSASRRYVELDRVVMVVRSILEDKLHPHDRKHLIDNHTVWIVVNATGPNESFVSVFGRILTPHHPETPEKDLPSVDFLADLLLRLLAFLEEASISTEPVVLPKTIQLNKRQRANPKEEFELLEASLESLQRQLALLRDHQLVAAGGTSPWRLQALAEAQAAQRALLENARLKTAIEEQTKRLATIERLQKRRPRLPATLANGLMWKQAILGDEDRDASLELLMAHQLEQMDSEWIRHGLLDAVTREEYVERIFSKPATLGSATNVHIAKCATMPLDFRSMADIIWDLKRSRKDFMSPATRDVHSNLVYGRERVDLLEPVIPQLDSRCATRRYVEEDRIVIVWRSILEDQLHPLTEGHLIENNRGWVAIHAKSEKECYLTAFVTLSTPVFPPSVEYTPESEKAVTDLVTQVAHKTYEQMGTAVEECMLTRAATSPSVAHLSTFLSSTTDFAAGRKRSRERMKEEIAYLKNKQLKLLDELQALQQTKTLELAEGPWRNRAVAQAQAAQRSLHENARLKGLLEEQLQHVRALERVLIKRPKQLTIPLKAIAARQATLGITARNINLATILQHEYEAIDCDLIRRGLYDAVEKGEDVVENFVETDDSGAVRLRWVRCGSAPLAFQDMADALWEHIAVQLAPGTEVRVRYSTQMAKTMSRSAWTIWGPTWYTRGSEIIRLNGLSCTISQIIHLADPTMPVVEERLATRRYTEANKVIFVWRSILEDQLVPHAPENLIDDRSGWCAKIYVSLSRTTMISAKNDGECRLLMHWTKGTPIFPQTVVSREPIAGTWSELLLRETEEHLLSLASSIHTDAMGPRRRRRMRTKDEIERLRASAAVLTQQLASLQTLKLAGSQSVWERRARKQASLAYRATQENARLKTAVATQRHFATAFEHALCEPSTLRLPSICSDTILGFRQRESDLEALLRAQYERVDADWLHHGLHEGAATGALLQKYFATGAFDCTRLHALRGELLPVKLSTFADVLWEHVGLESAATRSVLCQYHTDLIYVREIIKLPDAMLPLMEGRLACRRYVEADRTVFVWLSIIHDRFNPHDADHLVDDRCGWVVVDPKGTNQCYVSMHENIATPRFPSTMTPRGPSIGSWTDLLLQMNANAAEHFNATFAPTLHAEMEILAIIQSHGSALDYLSGYEPTAKPPGLPATKRRVRTNPKAEIEYLRSKEKALRRQLMGLQTSQARQMRSSVWKGRAIHQARCAHKSQVENARLKEAVQTQLQFVEAFERALVKQPKLSAFRSSGELQWKQAVLDVTSRESDIELLLQHQFDQLESAWIRHRMHETIEKNEVLNQTFVDCTPDSGVRLNFIRGGLLPMAFTSMSAFLWEHITGNHDPTATLLQEFHGNLIYTRQDVKLADPLMPILEMRSVCRRYEEAERIVFVWRTIVEDKLIPHEAGHLIDNRLSCIVINFGNRLVIHRREGRLCYVSAYSMIMTPLFPANVPQRKPAVGTWTELLLGVINEHSEKFNSSIMATIAANHDQIVQC</sequence>
<evidence type="ECO:0000256" key="1">
    <source>
        <dbReference type="SAM" id="Coils"/>
    </source>
</evidence>
<dbReference type="EMBL" id="JNBR01000392">
    <property type="protein sequence ID" value="OQR93887.1"/>
    <property type="molecule type" value="Genomic_DNA"/>
</dbReference>
<dbReference type="GO" id="GO:0016460">
    <property type="term" value="C:myosin II complex"/>
    <property type="evidence" value="ECO:0007669"/>
    <property type="project" value="TreeGrafter"/>
</dbReference>